<keyword evidence="1" id="KW-0378">Hydrolase</keyword>
<name>A0ABT0DGD6_9HYPH</name>
<dbReference type="Proteomes" id="UP001203284">
    <property type="component" value="Unassembled WGS sequence"/>
</dbReference>
<organism evidence="1 2">
    <name type="scientific">Ancylobacter crimeensis</name>
    <dbReference type="NCBI Taxonomy" id="2579147"/>
    <lineage>
        <taxon>Bacteria</taxon>
        <taxon>Pseudomonadati</taxon>
        <taxon>Pseudomonadota</taxon>
        <taxon>Alphaproteobacteria</taxon>
        <taxon>Hyphomicrobiales</taxon>
        <taxon>Xanthobacteraceae</taxon>
        <taxon>Ancylobacter</taxon>
    </lineage>
</organism>
<dbReference type="EMBL" id="JALKCH010000018">
    <property type="protein sequence ID" value="MCK0199030.1"/>
    <property type="molecule type" value="Genomic_DNA"/>
</dbReference>
<dbReference type="NCBIfam" id="TIGR01460">
    <property type="entry name" value="HAD-SF-IIA"/>
    <property type="match status" value="1"/>
</dbReference>
<dbReference type="SUPFAM" id="SSF56784">
    <property type="entry name" value="HAD-like"/>
    <property type="match status" value="1"/>
</dbReference>
<keyword evidence="2" id="KW-1185">Reference proteome</keyword>
<dbReference type="NCBIfam" id="TIGR01459">
    <property type="entry name" value="HAD-SF-IIA-hyp4"/>
    <property type="match status" value="1"/>
</dbReference>
<comment type="caution">
    <text evidence="1">The sequence shown here is derived from an EMBL/GenBank/DDBJ whole genome shotgun (WGS) entry which is preliminary data.</text>
</comment>
<dbReference type="InterPro" id="IPR006356">
    <property type="entry name" value="HAD-SF_hydro_IIA_hyp3"/>
</dbReference>
<dbReference type="InterPro" id="IPR036412">
    <property type="entry name" value="HAD-like_sf"/>
</dbReference>
<dbReference type="Pfam" id="PF13344">
    <property type="entry name" value="Hydrolase_6"/>
    <property type="match status" value="1"/>
</dbReference>
<dbReference type="CDD" id="cd07525">
    <property type="entry name" value="HAD_like"/>
    <property type="match status" value="1"/>
</dbReference>
<protein>
    <submittedName>
        <fullName evidence="1">TIGR01459 family HAD-type hydrolase</fullName>
    </submittedName>
</protein>
<dbReference type="InterPro" id="IPR006357">
    <property type="entry name" value="HAD-SF_hydro_IIA"/>
</dbReference>
<dbReference type="PANTHER" id="PTHR19288:SF90">
    <property type="entry name" value="OS08G0542600 PROTEIN"/>
    <property type="match status" value="1"/>
</dbReference>
<dbReference type="Gene3D" id="3.40.50.1000">
    <property type="entry name" value="HAD superfamily/HAD-like"/>
    <property type="match status" value="2"/>
</dbReference>
<dbReference type="RefSeq" id="WP_247030929.1">
    <property type="nucleotide sequence ID" value="NZ_JALKCH010000018.1"/>
</dbReference>
<dbReference type="Pfam" id="PF13242">
    <property type="entry name" value="Hydrolase_like"/>
    <property type="match status" value="1"/>
</dbReference>
<accession>A0ABT0DGD6</accession>
<reference evidence="1 2" key="1">
    <citation type="submission" date="2022-04" db="EMBL/GenBank/DDBJ databases">
        <authorList>
            <person name="Grouzdev D.S."/>
            <person name="Pantiukh K.S."/>
            <person name="Krutkina M.S."/>
        </authorList>
    </citation>
    <scope>NUCLEOTIDE SEQUENCE [LARGE SCALE GENOMIC DNA]</scope>
    <source>
        <strain evidence="1 2">6x-1</strain>
    </source>
</reference>
<dbReference type="PANTHER" id="PTHR19288">
    <property type="entry name" value="4-NITROPHENYLPHOSPHATASE-RELATED"/>
    <property type="match status" value="1"/>
</dbReference>
<sequence length="292" mass="30673">MNDAKLPPIEPAFSQLAPRYDVVLCDIWGVLHNGHVGFPAASEALQRLRAAGGTVVLVSNAPRPKEEVAGILDGFDVPRSAYDAIVSSGEVTLALLRETPEVAIHHLGPQRDAGLIARTANPKVGLDDARLVVCTGLLNENEETPEDYRALFTRLRERGLPMICANPDIVVERGGDLLWCAGALCELYAELGGEVAWCGKPHPPIYDLALETAARLRGRPVERARVLAIGDALRTDLAGALGAGVACLFVAGGIHAGELGIERGGAIEPGALARLLADGPGAPVAVTTCLAW</sequence>
<dbReference type="InterPro" id="IPR023214">
    <property type="entry name" value="HAD_sf"/>
</dbReference>
<gene>
    <name evidence="1" type="ORF">MWN34_19195</name>
</gene>
<evidence type="ECO:0000313" key="1">
    <source>
        <dbReference type="EMBL" id="MCK0199030.1"/>
    </source>
</evidence>
<proteinExistence type="predicted"/>
<evidence type="ECO:0000313" key="2">
    <source>
        <dbReference type="Proteomes" id="UP001203284"/>
    </source>
</evidence>
<dbReference type="GO" id="GO:0016787">
    <property type="term" value="F:hydrolase activity"/>
    <property type="evidence" value="ECO:0007669"/>
    <property type="project" value="UniProtKB-KW"/>
</dbReference>